<reference evidence="2 3" key="1">
    <citation type="submission" date="2019-06" db="EMBL/GenBank/DDBJ databases">
        <authorList>
            <person name="Jiang L."/>
        </authorList>
    </citation>
    <scope>NUCLEOTIDE SEQUENCE [LARGE SCALE GENOMIC DNA]</scope>
    <source>
        <strain evidence="2 3">YIM 48858</strain>
    </source>
</reference>
<dbReference type="AlphaFoldDB" id="A0A5C4NDF0"/>
<dbReference type="PANTHER" id="PTHR45947">
    <property type="entry name" value="SULFOQUINOVOSYL TRANSFERASE SQD2"/>
    <property type="match status" value="1"/>
</dbReference>
<dbReference type="Gene3D" id="3.40.50.2000">
    <property type="entry name" value="Glycogen Phosphorylase B"/>
    <property type="match status" value="2"/>
</dbReference>
<dbReference type="PANTHER" id="PTHR45947:SF3">
    <property type="entry name" value="SULFOQUINOVOSYL TRANSFERASE SQD2"/>
    <property type="match status" value="1"/>
</dbReference>
<evidence type="ECO:0000313" key="3">
    <source>
        <dbReference type="Proteomes" id="UP000305709"/>
    </source>
</evidence>
<dbReference type="Pfam" id="PF00534">
    <property type="entry name" value="Glycos_transf_1"/>
    <property type="match status" value="1"/>
</dbReference>
<gene>
    <name evidence="2" type="ORF">FHG71_12645</name>
</gene>
<dbReference type="EMBL" id="VDFV01000017">
    <property type="protein sequence ID" value="TNC70847.1"/>
    <property type="molecule type" value="Genomic_DNA"/>
</dbReference>
<evidence type="ECO:0000259" key="1">
    <source>
        <dbReference type="Pfam" id="PF00534"/>
    </source>
</evidence>
<sequence length="407" mass="44117">MDGTSSAESMRLESLLTLPFTGRGVSYSCDRVVSAMRAPGVSPHVTLPYVMDGEPSVPFHAILPRQIGRPGRRISPGLVLGLTENAFLRRLPRGDSDTVAYIWSDTSPGFARSLRERGTVVVREKVNCSKALARRVLDDAYRRIGHAPQHGISDEALAEENERLALADAIFCPSECVAQSLVELGVPEEKLLRTSYGFDPDRFASDARLLPATDGVTFVFVGTICVRKGAHLILKAWARSGIKGRLVLAGPLEPAVETVAAQELARPDVLRLPFVNDVAALYKSADVFVLPSLEEGDPLVTREAAFCGLPSLVSPMGAGQVVQDGQQGYILDPYAEDDWVEALRSMAAQPGLRQRMGAAAHERSLDFTWSKVGVGRRRTLTNFLSGRSSPEPRNTRPWITSMAAVGA</sequence>
<dbReference type="InterPro" id="IPR050194">
    <property type="entry name" value="Glycosyltransferase_grp1"/>
</dbReference>
<dbReference type="OrthoDB" id="9790710at2"/>
<organism evidence="2 3">
    <name type="scientific">Rubellimicrobium roseum</name>
    <dbReference type="NCBI Taxonomy" id="687525"/>
    <lineage>
        <taxon>Bacteria</taxon>
        <taxon>Pseudomonadati</taxon>
        <taxon>Pseudomonadota</taxon>
        <taxon>Alphaproteobacteria</taxon>
        <taxon>Rhodobacterales</taxon>
        <taxon>Roseobacteraceae</taxon>
        <taxon>Rubellimicrobium</taxon>
    </lineage>
</organism>
<evidence type="ECO:0000313" key="2">
    <source>
        <dbReference type="EMBL" id="TNC70847.1"/>
    </source>
</evidence>
<feature type="domain" description="Glycosyl transferase family 1" evidence="1">
    <location>
        <begin position="207"/>
        <end position="362"/>
    </location>
</feature>
<protein>
    <submittedName>
        <fullName evidence="2">Glycosyltransferase family 4 protein</fullName>
    </submittedName>
</protein>
<accession>A0A5C4NDF0</accession>
<dbReference type="SUPFAM" id="SSF53756">
    <property type="entry name" value="UDP-Glycosyltransferase/glycogen phosphorylase"/>
    <property type="match status" value="1"/>
</dbReference>
<dbReference type="CDD" id="cd03801">
    <property type="entry name" value="GT4_PimA-like"/>
    <property type="match status" value="1"/>
</dbReference>
<comment type="caution">
    <text evidence="2">The sequence shown here is derived from an EMBL/GenBank/DDBJ whole genome shotgun (WGS) entry which is preliminary data.</text>
</comment>
<proteinExistence type="predicted"/>
<keyword evidence="2" id="KW-0808">Transferase</keyword>
<dbReference type="InterPro" id="IPR001296">
    <property type="entry name" value="Glyco_trans_1"/>
</dbReference>
<dbReference type="GO" id="GO:0016757">
    <property type="term" value="F:glycosyltransferase activity"/>
    <property type="evidence" value="ECO:0007669"/>
    <property type="project" value="InterPro"/>
</dbReference>
<dbReference type="Proteomes" id="UP000305709">
    <property type="component" value="Unassembled WGS sequence"/>
</dbReference>
<keyword evidence="3" id="KW-1185">Reference proteome</keyword>
<name>A0A5C4NDF0_9RHOB</name>
<dbReference type="RefSeq" id="WP_139082054.1">
    <property type="nucleotide sequence ID" value="NZ_VDFV01000017.1"/>
</dbReference>